<dbReference type="InterPro" id="IPR023214">
    <property type="entry name" value="HAD_sf"/>
</dbReference>
<sequence length="1063" mass="117835">MVVFELSMFRFWKRPSNPKGGPGDIEVGLAAAGGYSNDDVAVPHLPEDLGGGSVPEAESGDLEAGLVTTDLPSSWRRGTLKRVSRALAFYRVISDMLRRNTTSDDQSAFCTEPSTSGGFGIGLDELVQLVKDGGSLEALNRYNGASTLVHGLTTLLKTDLKSGIDPCVDEIQHRRNTFGSNTYPSRKGKRFWCFLWRACKLSHFLVIFLAQVILSLLRVNTKGIFDGWYVEACIILAILLYIIVRGIVVQSLIFLSCLANFKLVFRRENMESARFILFVTHFAAIIEYKQSRQFEILRKEKRNVHLEVIRSGRRFLVSNYDIVVGDIVPLKNGGQVQKDLQRNPFLLSGSKLIDGIGTMLVTSVGMNTAWGFKMEIPQETDEEKPFQGYLKWLAISASWSFVLFASVACSVRLGRYFSGWTKKSDGTPMFIYGITTADEATEFVITSLSFGIATIVVAVPFGLSIAVRLNLAKTTRKMMTDKLLMSVVDVWAGGMRMQDMDNVSQLPPFLKELIIEGIAQNTNGSVVFETGVTEPELYGSPTEQAILSFGNKLGMKFNHARSASLVRHTIPFSPKKKYGGVALQIGAHAHAHWKGSAKTILSSCERYMDGANNPRGIDDEKRKFFEGTIEEMCNKGLRCAALAYQPCELESLPTTIKEPRNLVLLAIIGIKDPCRPGTRDAIQLCNSGSVKVCMVMDYDVLTAQAIAIECGILTDASGRNIRTGAQFRELTDPQREQIAGDILVFAQSSPDDNLLLVQALKKRGHIVAATGMGIHDPKTLREAHVSLAMGVGGTAAAKENSDIIILDDNFATIVKCIIWSRSLYTNVQRSILFRLTVSVSALAICVVEVVVYDAFPLNVVQFCFSLMQFLWLNLVIDILGALALAYRPSSGHHLMGKPPVGIRDPLITKAMWSKLIIQIKDKNIDLETSNNASVMKYLQVIYLVLSLVLINSEKLLKLKHGHTGNAEKVMNTFVFNSLVFCLVFNEFEIRSVDQTFKQILRENMFLVTITSTIISQIIVIELAGFLSSSTRLDLKKWVTTSLLGLLSQVANRYPYPVNQYYRN</sequence>
<keyword evidence="5" id="KW-0106">Calcium</keyword>
<evidence type="ECO:0000256" key="7">
    <source>
        <dbReference type="ARBA" id="ARBA00022842"/>
    </source>
</evidence>
<evidence type="ECO:0000256" key="8">
    <source>
        <dbReference type="ARBA" id="ARBA00022989"/>
    </source>
</evidence>
<protein>
    <recommendedName>
        <fullName evidence="15">Calcium-transporting ATPase</fullName>
    </recommendedName>
</protein>
<dbReference type="PRINTS" id="PR00119">
    <property type="entry name" value="CATATPASE"/>
</dbReference>
<keyword evidence="7" id="KW-0460">Magnesium</keyword>
<organism evidence="14">
    <name type="scientific">Arabidopsis lyrata subsp. lyrata</name>
    <name type="common">Lyre-leaved rock-cress</name>
    <dbReference type="NCBI Taxonomy" id="81972"/>
    <lineage>
        <taxon>Eukaryota</taxon>
        <taxon>Viridiplantae</taxon>
        <taxon>Streptophyta</taxon>
        <taxon>Embryophyta</taxon>
        <taxon>Tracheophyta</taxon>
        <taxon>Spermatophyta</taxon>
        <taxon>Magnoliopsida</taxon>
        <taxon>eudicotyledons</taxon>
        <taxon>Gunneridae</taxon>
        <taxon>Pentapetalae</taxon>
        <taxon>rosids</taxon>
        <taxon>malvids</taxon>
        <taxon>Brassicales</taxon>
        <taxon>Brassicaceae</taxon>
        <taxon>Camelineae</taxon>
        <taxon>Arabidopsis</taxon>
    </lineage>
</organism>
<dbReference type="GO" id="GO:0005388">
    <property type="term" value="F:P-type calcium transporter activity"/>
    <property type="evidence" value="ECO:0007669"/>
    <property type="project" value="TreeGrafter"/>
</dbReference>
<evidence type="ECO:0000256" key="3">
    <source>
        <dbReference type="ARBA" id="ARBA00022723"/>
    </source>
</evidence>
<evidence type="ECO:0000259" key="11">
    <source>
        <dbReference type="Pfam" id="PF00689"/>
    </source>
</evidence>
<feature type="domain" description="Cation-transporting P-type ATPase C-terminal" evidence="11">
    <location>
        <begin position="952"/>
        <end position="1047"/>
    </location>
</feature>
<proteinExistence type="predicted"/>
<feature type="domain" description="Cation-transporting P-type ATPase C-terminal" evidence="11">
    <location>
        <begin position="864"/>
        <end position="918"/>
    </location>
</feature>
<feature type="transmembrane region" description="Helical" evidence="10">
    <location>
        <begin position="1004"/>
        <end position="1026"/>
    </location>
</feature>
<feature type="transmembrane region" description="Helical" evidence="10">
    <location>
        <begin position="194"/>
        <end position="214"/>
    </location>
</feature>
<dbReference type="eggNOG" id="KOG0204">
    <property type="taxonomic scope" value="Eukaryota"/>
</dbReference>
<dbReference type="GO" id="GO:0005886">
    <property type="term" value="C:plasma membrane"/>
    <property type="evidence" value="ECO:0007669"/>
    <property type="project" value="TreeGrafter"/>
</dbReference>
<dbReference type="STRING" id="81972.D7MSB5"/>
<name>D7MSB5_ARALL</name>
<keyword evidence="14" id="KW-1185">Reference proteome</keyword>
<keyword evidence="3" id="KW-0479">Metal-binding</keyword>
<evidence type="ECO:0000256" key="5">
    <source>
        <dbReference type="ARBA" id="ARBA00022837"/>
    </source>
</evidence>
<keyword evidence="2 10" id="KW-0812">Transmembrane</keyword>
<dbReference type="InterPro" id="IPR036412">
    <property type="entry name" value="HAD-like_sf"/>
</dbReference>
<dbReference type="InterPro" id="IPR023298">
    <property type="entry name" value="ATPase_P-typ_TM_dom_sf"/>
</dbReference>
<dbReference type="AlphaFoldDB" id="D7MSB5"/>
<keyword evidence="4" id="KW-0547">Nucleotide-binding</keyword>
<dbReference type="Gene3D" id="1.20.1110.10">
    <property type="entry name" value="Calcium-transporting ATPase, transmembrane domain"/>
    <property type="match status" value="2"/>
</dbReference>
<feature type="transmembrane region" description="Helical" evidence="10">
    <location>
        <begin position="448"/>
        <end position="469"/>
    </location>
</feature>
<keyword evidence="9 10" id="KW-0472">Membrane</keyword>
<dbReference type="SUPFAM" id="SSF56784">
    <property type="entry name" value="HAD-like"/>
    <property type="match status" value="1"/>
</dbReference>
<dbReference type="InterPro" id="IPR006068">
    <property type="entry name" value="ATPase_P-typ_cation-transptr_C"/>
</dbReference>
<feature type="transmembrane region" description="Helical" evidence="10">
    <location>
        <begin position="864"/>
        <end position="886"/>
    </location>
</feature>
<evidence type="ECO:0000256" key="4">
    <source>
        <dbReference type="ARBA" id="ARBA00022741"/>
    </source>
</evidence>
<dbReference type="GO" id="GO:0016887">
    <property type="term" value="F:ATP hydrolysis activity"/>
    <property type="evidence" value="ECO:0007669"/>
    <property type="project" value="InterPro"/>
</dbReference>
<dbReference type="PANTHER" id="PTHR24093:SF514">
    <property type="entry name" value="CALCIUM-TRANSPORTING ATPASE"/>
    <property type="match status" value="1"/>
</dbReference>
<accession>D7MSB5</accession>
<feature type="transmembrane region" description="Helical" evidence="10">
    <location>
        <begin position="392"/>
        <end position="413"/>
    </location>
</feature>
<feature type="transmembrane region" description="Helical" evidence="10">
    <location>
        <begin position="234"/>
        <end position="261"/>
    </location>
</feature>
<evidence type="ECO:0000256" key="6">
    <source>
        <dbReference type="ARBA" id="ARBA00022840"/>
    </source>
</evidence>
<dbReference type="HOGENOM" id="CLU_002360_9_2_1"/>
<dbReference type="SUPFAM" id="SSF81653">
    <property type="entry name" value="Calcium ATPase, transduction domain A"/>
    <property type="match status" value="1"/>
</dbReference>
<dbReference type="InterPro" id="IPR004014">
    <property type="entry name" value="ATPase_P-typ_cation-transptr_N"/>
</dbReference>
<dbReference type="InterPro" id="IPR023299">
    <property type="entry name" value="ATPase_P-typ_cyto_dom_N"/>
</dbReference>
<dbReference type="Gene3D" id="3.40.50.1000">
    <property type="entry name" value="HAD superfamily/HAD-like"/>
    <property type="match status" value="1"/>
</dbReference>
<evidence type="ECO:0000313" key="14">
    <source>
        <dbReference type="Proteomes" id="UP000008694"/>
    </source>
</evidence>
<dbReference type="InterPro" id="IPR001757">
    <property type="entry name" value="P_typ_ATPase"/>
</dbReference>
<evidence type="ECO:0000256" key="2">
    <source>
        <dbReference type="ARBA" id="ARBA00022692"/>
    </source>
</evidence>
<evidence type="ECO:0000313" key="13">
    <source>
        <dbReference type="EMBL" id="EFH42204.1"/>
    </source>
</evidence>
<evidence type="ECO:0000256" key="10">
    <source>
        <dbReference type="SAM" id="Phobius"/>
    </source>
</evidence>
<dbReference type="SUPFAM" id="SSF81665">
    <property type="entry name" value="Calcium ATPase, transmembrane domain M"/>
    <property type="match status" value="1"/>
</dbReference>
<dbReference type="Gramene" id="scaffold_801756.1">
    <property type="protein sequence ID" value="scaffold_801756.1"/>
    <property type="gene ID" value="scaffold_801756.1"/>
</dbReference>
<gene>
    <name evidence="13" type="ORF">ARALYDRAFT_918356</name>
</gene>
<keyword evidence="6" id="KW-0067">ATP-binding</keyword>
<dbReference type="SUPFAM" id="SSF81660">
    <property type="entry name" value="Metal cation-transporting ATPase, ATP-binding domain N"/>
    <property type="match status" value="1"/>
</dbReference>
<dbReference type="Pfam" id="PF00690">
    <property type="entry name" value="Cation_ATPase_N"/>
    <property type="match status" value="1"/>
</dbReference>
<feature type="transmembrane region" description="Helical" evidence="10">
    <location>
        <begin position="831"/>
        <end position="852"/>
    </location>
</feature>
<reference evidence="14" key="1">
    <citation type="journal article" date="2011" name="Nat. Genet.">
        <title>The Arabidopsis lyrata genome sequence and the basis of rapid genome size change.</title>
        <authorList>
            <person name="Hu T.T."/>
            <person name="Pattyn P."/>
            <person name="Bakker E.G."/>
            <person name="Cao J."/>
            <person name="Cheng J.-F."/>
            <person name="Clark R.M."/>
            <person name="Fahlgren N."/>
            <person name="Fawcett J.A."/>
            <person name="Grimwood J."/>
            <person name="Gundlach H."/>
            <person name="Haberer G."/>
            <person name="Hollister J.D."/>
            <person name="Ossowski S."/>
            <person name="Ottilar R.P."/>
            <person name="Salamov A.A."/>
            <person name="Schneeberger K."/>
            <person name="Spannagl M."/>
            <person name="Wang X."/>
            <person name="Yang L."/>
            <person name="Nasrallah M.E."/>
            <person name="Bergelson J."/>
            <person name="Carrington J.C."/>
            <person name="Gaut B.S."/>
            <person name="Schmutz J."/>
            <person name="Mayer K.F.X."/>
            <person name="Van de Peer Y."/>
            <person name="Grigoriev I.V."/>
            <person name="Nordborg M."/>
            <person name="Weigel D."/>
            <person name="Guo Y.-L."/>
        </authorList>
    </citation>
    <scope>NUCLEOTIDE SEQUENCE [LARGE SCALE GENOMIC DNA]</scope>
    <source>
        <strain evidence="14">cv. MN47</strain>
    </source>
</reference>
<dbReference type="PRINTS" id="PR00120">
    <property type="entry name" value="HATPASE"/>
</dbReference>
<dbReference type="Pfam" id="PF13246">
    <property type="entry name" value="Cation_ATPase"/>
    <property type="match status" value="1"/>
</dbReference>
<dbReference type="Proteomes" id="UP000008694">
    <property type="component" value="Unassembled WGS sequence"/>
</dbReference>
<evidence type="ECO:0000259" key="12">
    <source>
        <dbReference type="Pfam" id="PF00690"/>
    </source>
</evidence>
<dbReference type="GO" id="GO:0046872">
    <property type="term" value="F:metal ion binding"/>
    <property type="evidence" value="ECO:0007669"/>
    <property type="project" value="UniProtKB-KW"/>
</dbReference>
<dbReference type="NCBIfam" id="TIGR01494">
    <property type="entry name" value="ATPase_P-type"/>
    <property type="match status" value="1"/>
</dbReference>
<keyword evidence="8 10" id="KW-1133">Transmembrane helix</keyword>
<evidence type="ECO:0000256" key="9">
    <source>
        <dbReference type="ARBA" id="ARBA00023136"/>
    </source>
</evidence>
<evidence type="ECO:0008006" key="15">
    <source>
        <dbReference type="Google" id="ProtNLM"/>
    </source>
</evidence>
<dbReference type="Gene3D" id="3.40.1110.10">
    <property type="entry name" value="Calcium-transporting ATPase, cytoplasmic domain N"/>
    <property type="match status" value="1"/>
</dbReference>
<dbReference type="EMBL" id="GL348720">
    <property type="protein sequence ID" value="EFH42204.1"/>
    <property type="molecule type" value="Genomic_DNA"/>
</dbReference>
<dbReference type="PANTHER" id="PTHR24093">
    <property type="entry name" value="CATION TRANSPORTING ATPASE"/>
    <property type="match status" value="1"/>
</dbReference>
<evidence type="ECO:0000256" key="1">
    <source>
        <dbReference type="ARBA" id="ARBA00004141"/>
    </source>
</evidence>
<feature type="domain" description="Cation-transporting P-type ATPase N-terminal" evidence="12">
    <location>
        <begin position="149"/>
        <end position="212"/>
    </location>
</feature>
<dbReference type="InterPro" id="IPR008250">
    <property type="entry name" value="ATPase_P-typ_transduc_dom_A_sf"/>
</dbReference>
<dbReference type="Pfam" id="PF00689">
    <property type="entry name" value="Cation_ATPase_C"/>
    <property type="match status" value="2"/>
</dbReference>
<comment type="subcellular location">
    <subcellularLocation>
        <location evidence="1">Membrane</location>
        <topology evidence="1">Multi-pass membrane protein</topology>
    </subcellularLocation>
</comment>
<dbReference type="GO" id="GO:0005524">
    <property type="term" value="F:ATP binding"/>
    <property type="evidence" value="ECO:0007669"/>
    <property type="project" value="UniProtKB-KW"/>
</dbReference>